<keyword evidence="3" id="KW-1003">Cell membrane</keyword>
<dbReference type="RefSeq" id="WP_150415082.1">
    <property type="nucleotide sequence ID" value="NZ_VYQF01000003.1"/>
</dbReference>
<feature type="transmembrane region" description="Helical" evidence="7">
    <location>
        <begin position="608"/>
        <end position="635"/>
    </location>
</feature>
<keyword evidence="6 7" id="KW-0472">Membrane</keyword>
<sequence length="780" mass="88918">MKKLLLFIFILVLYGTLAAQDTLKLTGKSFDSSAFANDDTLTRSDYLLGIGKVFQTLNKAPYVAQFVAPIKVIIQHMDEDDSALNIIKERLSGKERSLNIRNLQMFNILLDHLRIDNKDYNKKLTQYDSILDATKKAIFLIRKDSVIQHIFRDRNLWETFKPQLILVHDKWKNADGIIKNVNVLIDQTLARISNNVITIDELSRQADALLQTTGPRAFSKERRYLWESGAGVSSSAMKGFSKVLSDEKKITLFYFQHSRNRLYLLLLTALIFFYWIFYNFRSLKRLNKIPALDALHFRFINPFPVLVSLVFVLNLAPFFDLNAPAIYIESIDFLLMLALTALFWKQMTSQLRYMWIAFVLLFILLSITRFLGAPFYIQRWWIFSVNVTSCVLGIYALLQLKMLLKSYKVIFFVILLYLLFNVLAVICNLFGRVTLTQILSTSANTAIAQAIGLVVFVQLVTETFLLQIQSSRIRKKYSQHFEYTGIAKGISLLVSILSIVIWLIVFTTNLNLYDALNDLLINFLTTPRQLGSISFTFNGVILFLAIIWTANFLQKYIAYFFGDIGDDPAFDNKGPRSRLLITRLVLLIAGFLLAVAASGLPLDKITVILGALGIGIGLGLQNIVSNFVSGIILIFDRPLRIGDIVEIGNNKGRVKEISVRSSTLLTPEGAEVIIPNGDILSHNIVNWTLSNNNIRAEVSFMIEELIIDDDRKRAIKEIIQAIPDVLVQKDPEIFINTITSKSMEMKVYFWCKDVNKTELVRGEVYRAIYKYLKDSDIKLA</sequence>
<comment type="similarity">
    <text evidence="2">Belongs to the MscS (TC 1.A.23) family.</text>
</comment>
<feature type="transmembrane region" description="Helical" evidence="7">
    <location>
        <begin position="262"/>
        <end position="278"/>
    </location>
</feature>
<evidence type="ECO:0000256" key="5">
    <source>
        <dbReference type="ARBA" id="ARBA00022989"/>
    </source>
</evidence>
<feature type="transmembrane region" description="Helical" evidence="7">
    <location>
        <begin position="377"/>
        <end position="398"/>
    </location>
</feature>
<feature type="transmembrane region" description="Helical" evidence="7">
    <location>
        <begin position="580"/>
        <end position="602"/>
    </location>
</feature>
<evidence type="ECO:0000313" key="10">
    <source>
        <dbReference type="Proteomes" id="UP000326903"/>
    </source>
</evidence>
<keyword evidence="4 7" id="KW-0812">Transmembrane</keyword>
<evidence type="ECO:0000256" key="1">
    <source>
        <dbReference type="ARBA" id="ARBA00004651"/>
    </source>
</evidence>
<dbReference type="InterPro" id="IPR010920">
    <property type="entry name" value="LSM_dom_sf"/>
</dbReference>
<organism evidence="9 10">
    <name type="scientific">Ginsengibacter hankyongi</name>
    <dbReference type="NCBI Taxonomy" id="2607284"/>
    <lineage>
        <taxon>Bacteria</taxon>
        <taxon>Pseudomonadati</taxon>
        <taxon>Bacteroidota</taxon>
        <taxon>Chitinophagia</taxon>
        <taxon>Chitinophagales</taxon>
        <taxon>Chitinophagaceae</taxon>
        <taxon>Ginsengibacter</taxon>
    </lineage>
</organism>
<dbReference type="InterPro" id="IPR052702">
    <property type="entry name" value="MscS-like_channel"/>
</dbReference>
<feature type="transmembrane region" description="Helical" evidence="7">
    <location>
        <begin position="299"/>
        <end position="319"/>
    </location>
</feature>
<dbReference type="EMBL" id="VYQF01000003">
    <property type="protein sequence ID" value="KAA9038407.1"/>
    <property type="molecule type" value="Genomic_DNA"/>
</dbReference>
<dbReference type="Pfam" id="PF00924">
    <property type="entry name" value="MS_channel_2nd"/>
    <property type="match status" value="1"/>
</dbReference>
<comment type="caution">
    <text evidence="9">The sequence shown here is derived from an EMBL/GenBank/DDBJ whole genome shotgun (WGS) entry which is preliminary data.</text>
</comment>
<accession>A0A5J5II50</accession>
<dbReference type="GO" id="GO:0005886">
    <property type="term" value="C:plasma membrane"/>
    <property type="evidence" value="ECO:0007669"/>
    <property type="project" value="UniProtKB-SubCell"/>
</dbReference>
<evidence type="ECO:0000256" key="6">
    <source>
        <dbReference type="ARBA" id="ARBA00023136"/>
    </source>
</evidence>
<dbReference type="Gene3D" id="3.30.70.100">
    <property type="match status" value="1"/>
</dbReference>
<dbReference type="AlphaFoldDB" id="A0A5J5II50"/>
<feature type="transmembrane region" description="Helical" evidence="7">
    <location>
        <begin position="489"/>
        <end position="513"/>
    </location>
</feature>
<protein>
    <submittedName>
        <fullName evidence="9">Mechanosensitive ion channel</fullName>
    </submittedName>
</protein>
<dbReference type="SUPFAM" id="SSF50182">
    <property type="entry name" value="Sm-like ribonucleoproteins"/>
    <property type="match status" value="1"/>
</dbReference>
<feature type="domain" description="Mechanosensitive ion channel MscS" evidence="8">
    <location>
        <begin position="622"/>
        <end position="688"/>
    </location>
</feature>
<feature type="transmembrane region" description="Helical" evidence="7">
    <location>
        <begin position="446"/>
        <end position="468"/>
    </location>
</feature>
<feature type="transmembrane region" description="Helical" evidence="7">
    <location>
        <begin position="351"/>
        <end position="371"/>
    </location>
</feature>
<name>A0A5J5II50_9BACT</name>
<reference evidence="9 10" key="1">
    <citation type="submission" date="2019-09" db="EMBL/GenBank/DDBJ databases">
        <title>Draft genome sequence of Ginsengibacter sp. BR5-29.</title>
        <authorList>
            <person name="Im W.-T."/>
        </authorList>
    </citation>
    <scope>NUCLEOTIDE SEQUENCE [LARGE SCALE GENOMIC DNA]</scope>
    <source>
        <strain evidence="9 10">BR5-29</strain>
    </source>
</reference>
<evidence type="ECO:0000256" key="7">
    <source>
        <dbReference type="SAM" id="Phobius"/>
    </source>
</evidence>
<dbReference type="InterPro" id="IPR006685">
    <property type="entry name" value="MscS_channel_2nd"/>
</dbReference>
<keyword evidence="5 7" id="KW-1133">Transmembrane helix</keyword>
<dbReference type="PANTHER" id="PTHR30347">
    <property type="entry name" value="POTASSIUM CHANNEL RELATED"/>
    <property type="match status" value="1"/>
</dbReference>
<dbReference type="InterPro" id="IPR023408">
    <property type="entry name" value="MscS_beta-dom_sf"/>
</dbReference>
<evidence type="ECO:0000256" key="4">
    <source>
        <dbReference type="ARBA" id="ARBA00022692"/>
    </source>
</evidence>
<feature type="transmembrane region" description="Helical" evidence="7">
    <location>
        <begin position="533"/>
        <end position="553"/>
    </location>
</feature>
<comment type="subcellular location">
    <subcellularLocation>
        <location evidence="1">Cell membrane</location>
        <topology evidence="1">Multi-pass membrane protein</topology>
    </subcellularLocation>
</comment>
<dbReference type="PANTHER" id="PTHR30347:SF1">
    <property type="entry name" value="MECHANOSENSITIVE CHANNEL MSCK"/>
    <property type="match status" value="1"/>
</dbReference>
<feature type="transmembrane region" description="Helical" evidence="7">
    <location>
        <begin position="325"/>
        <end position="344"/>
    </location>
</feature>
<dbReference type="Proteomes" id="UP000326903">
    <property type="component" value="Unassembled WGS sequence"/>
</dbReference>
<evidence type="ECO:0000256" key="3">
    <source>
        <dbReference type="ARBA" id="ARBA00022475"/>
    </source>
</evidence>
<dbReference type="InterPro" id="IPR011014">
    <property type="entry name" value="MscS_channel_TM-2"/>
</dbReference>
<dbReference type="SUPFAM" id="SSF82689">
    <property type="entry name" value="Mechanosensitive channel protein MscS (YggB), C-terminal domain"/>
    <property type="match status" value="1"/>
</dbReference>
<evidence type="ECO:0000313" key="9">
    <source>
        <dbReference type="EMBL" id="KAA9038407.1"/>
    </source>
</evidence>
<dbReference type="InterPro" id="IPR011066">
    <property type="entry name" value="MscS_channel_C_sf"/>
</dbReference>
<feature type="transmembrane region" description="Helical" evidence="7">
    <location>
        <begin position="410"/>
        <end position="431"/>
    </location>
</feature>
<proteinExistence type="inferred from homology"/>
<dbReference type="GO" id="GO:0008381">
    <property type="term" value="F:mechanosensitive monoatomic ion channel activity"/>
    <property type="evidence" value="ECO:0007669"/>
    <property type="project" value="UniProtKB-ARBA"/>
</dbReference>
<gene>
    <name evidence="9" type="ORF">FW778_12615</name>
</gene>
<dbReference type="Gene3D" id="2.30.30.60">
    <property type="match status" value="1"/>
</dbReference>
<dbReference type="SUPFAM" id="SSF82861">
    <property type="entry name" value="Mechanosensitive channel protein MscS (YggB), transmembrane region"/>
    <property type="match status" value="1"/>
</dbReference>
<keyword evidence="10" id="KW-1185">Reference proteome</keyword>
<evidence type="ECO:0000256" key="2">
    <source>
        <dbReference type="ARBA" id="ARBA00008017"/>
    </source>
</evidence>
<dbReference type="Gene3D" id="1.10.287.1260">
    <property type="match status" value="1"/>
</dbReference>
<evidence type="ECO:0000259" key="8">
    <source>
        <dbReference type="Pfam" id="PF00924"/>
    </source>
</evidence>